<dbReference type="InterPro" id="IPR055578">
    <property type="entry name" value="DUF7154"/>
</dbReference>
<dbReference type="OrthoDB" id="10441359at2759"/>
<dbReference type="Proteomes" id="UP000230233">
    <property type="component" value="Chromosome I"/>
</dbReference>
<sequence>MVFVLTSNEPSGRDQPKTVYRIASKTNGMGIFVDDAVINHQLPTAPIQRVRPIYCANVQVSDLEAYNLPNFNLPADVPGLNRISFTVQDHGPIDSFHRLELKFLADTNTTISANAEEVRKLGATGYSTILGFLSGTEYRSELDCDYDNFDYVEELQIRVQSYERFWIPYCD</sequence>
<reference evidence="3" key="1">
    <citation type="submission" date="2017-10" db="EMBL/GenBank/DDBJ databases">
        <title>Rapid genome shrinkage in a self-fertile nematode reveals novel sperm competition proteins.</title>
        <authorList>
            <person name="Yin D."/>
            <person name="Schwarz E.M."/>
            <person name="Thomas C.G."/>
            <person name="Felde R.L."/>
            <person name="Korf I.F."/>
            <person name="Cutter A.D."/>
            <person name="Schartner C.M."/>
            <person name="Ralston E.J."/>
            <person name="Meyer B.J."/>
            <person name="Haag E.S."/>
        </authorList>
    </citation>
    <scope>NUCLEOTIDE SEQUENCE [LARGE SCALE GENOMIC DNA]</scope>
    <source>
        <strain evidence="3">JU1422</strain>
    </source>
</reference>
<dbReference type="AlphaFoldDB" id="A0A2G5VQL6"/>
<gene>
    <name evidence="2" type="primary">Cnig_chr_I.g3369</name>
    <name evidence="2" type="ORF">B9Z55_003369</name>
</gene>
<dbReference type="EMBL" id="PDUG01000001">
    <property type="protein sequence ID" value="PIC53846.1"/>
    <property type="molecule type" value="Genomic_DNA"/>
</dbReference>
<name>A0A2G5VQL6_9PELO</name>
<evidence type="ECO:0000259" key="1">
    <source>
        <dbReference type="Pfam" id="PF23673"/>
    </source>
</evidence>
<comment type="caution">
    <text evidence="2">The sequence shown here is derived from an EMBL/GenBank/DDBJ whole genome shotgun (WGS) entry which is preliminary data.</text>
</comment>
<feature type="domain" description="DUF7154" evidence="1">
    <location>
        <begin position="56"/>
        <end position="161"/>
    </location>
</feature>
<proteinExistence type="predicted"/>
<dbReference type="Pfam" id="PF23673">
    <property type="entry name" value="DUF7154"/>
    <property type="match status" value="1"/>
</dbReference>
<protein>
    <recommendedName>
        <fullName evidence="1">DUF7154 domain-containing protein</fullName>
    </recommendedName>
</protein>
<keyword evidence="3" id="KW-1185">Reference proteome</keyword>
<dbReference type="STRING" id="1611254.A0A2G5VQL6"/>
<accession>A0A2G5VQL6</accession>
<evidence type="ECO:0000313" key="2">
    <source>
        <dbReference type="EMBL" id="PIC53846.1"/>
    </source>
</evidence>
<organism evidence="2 3">
    <name type="scientific">Caenorhabditis nigoni</name>
    <dbReference type="NCBI Taxonomy" id="1611254"/>
    <lineage>
        <taxon>Eukaryota</taxon>
        <taxon>Metazoa</taxon>
        <taxon>Ecdysozoa</taxon>
        <taxon>Nematoda</taxon>
        <taxon>Chromadorea</taxon>
        <taxon>Rhabditida</taxon>
        <taxon>Rhabditina</taxon>
        <taxon>Rhabditomorpha</taxon>
        <taxon>Rhabditoidea</taxon>
        <taxon>Rhabditidae</taxon>
        <taxon>Peloderinae</taxon>
        <taxon>Caenorhabditis</taxon>
    </lineage>
</organism>
<evidence type="ECO:0000313" key="3">
    <source>
        <dbReference type="Proteomes" id="UP000230233"/>
    </source>
</evidence>